<sequence length="39" mass="4260">MGKECPKCQFNNPDDTVYCGKCAAPLKSPEEISVTKTLI</sequence>
<gene>
    <name evidence="1" type="ORF">S01H1_13078</name>
</gene>
<evidence type="ECO:0008006" key="2">
    <source>
        <dbReference type="Google" id="ProtNLM"/>
    </source>
</evidence>
<proteinExistence type="predicted"/>
<name>X0SAQ6_9ZZZZ</name>
<accession>X0SAQ6</accession>
<feature type="non-terminal residue" evidence="1">
    <location>
        <position position="39"/>
    </location>
</feature>
<dbReference type="AlphaFoldDB" id="X0SAQ6"/>
<comment type="caution">
    <text evidence="1">The sequence shown here is derived from an EMBL/GenBank/DDBJ whole genome shotgun (WGS) entry which is preliminary data.</text>
</comment>
<protein>
    <recommendedName>
        <fullName evidence="2">DZANK-type domain-containing protein</fullName>
    </recommendedName>
</protein>
<evidence type="ECO:0000313" key="1">
    <source>
        <dbReference type="EMBL" id="GAF72992.1"/>
    </source>
</evidence>
<reference evidence="1" key="1">
    <citation type="journal article" date="2014" name="Front. Microbiol.">
        <title>High frequency of phylogenetically diverse reductive dehalogenase-homologous genes in deep subseafloor sedimentary metagenomes.</title>
        <authorList>
            <person name="Kawai M."/>
            <person name="Futagami T."/>
            <person name="Toyoda A."/>
            <person name="Takaki Y."/>
            <person name="Nishi S."/>
            <person name="Hori S."/>
            <person name="Arai W."/>
            <person name="Tsubouchi T."/>
            <person name="Morono Y."/>
            <person name="Uchiyama I."/>
            <person name="Ito T."/>
            <person name="Fujiyama A."/>
            <person name="Inagaki F."/>
            <person name="Takami H."/>
        </authorList>
    </citation>
    <scope>NUCLEOTIDE SEQUENCE</scope>
    <source>
        <strain evidence="1">Expedition CK06-06</strain>
    </source>
</reference>
<dbReference type="EMBL" id="BARS01006741">
    <property type="protein sequence ID" value="GAF72992.1"/>
    <property type="molecule type" value="Genomic_DNA"/>
</dbReference>
<organism evidence="1">
    <name type="scientific">marine sediment metagenome</name>
    <dbReference type="NCBI Taxonomy" id="412755"/>
    <lineage>
        <taxon>unclassified sequences</taxon>
        <taxon>metagenomes</taxon>
        <taxon>ecological metagenomes</taxon>
    </lineage>
</organism>